<dbReference type="EMBL" id="KZ518201">
    <property type="protein sequence ID" value="PKU29082.1"/>
    <property type="molecule type" value="Genomic_DNA"/>
</dbReference>
<dbReference type="AlphaFoldDB" id="A0A2I0T5M5"/>
<gene>
    <name evidence="1" type="ORF">llap_20614</name>
</gene>
<name>A0A2I0T5M5_LIMLA</name>
<keyword evidence="2" id="KW-1185">Reference proteome</keyword>
<evidence type="ECO:0000313" key="2">
    <source>
        <dbReference type="Proteomes" id="UP000233556"/>
    </source>
</evidence>
<evidence type="ECO:0000313" key="1">
    <source>
        <dbReference type="EMBL" id="PKU29082.1"/>
    </source>
</evidence>
<protein>
    <submittedName>
        <fullName evidence="1">Uncharacterized protein</fullName>
    </submittedName>
</protein>
<dbReference type="OrthoDB" id="26371at2759"/>
<organism evidence="1 2">
    <name type="scientific">Limosa lapponica baueri</name>
    <dbReference type="NCBI Taxonomy" id="1758121"/>
    <lineage>
        <taxon>Eukaryota</taxon>
        <taxon>Metazoa</taxon>
        <taxon>Chordata</taxon>
        <taxon>Craniata</taxon>
        <taxon>Vertebrata</taxon>
        <taxon>Euteleostomi</taxon>
        <taxon>Archelosauria</taxon>
        <taxon>Archosauria</taxon>
        <taxon>Dinosauria</taxon>
        <taxon>Saurischia</taxon>
        <taxon>Theropoda</taxon>
        <taxon>Coelurosauria</taxon>
        <taxon>Aves</taxon>
        <taxon>Neognathae</taxon>
        <taxon>Neoaves</taxon>
        <taxon>Charadriiformes</taxon>
        <taxon>Scolopacidae</taxon>
        <taxon>Limosa</taxon>
    </lineage>
</organism>
<sequence>MERRKLTLQRKREEYFGFIQQYYDSRNEEHHQDTYRQDEGEEFDAERGEIEMRSGEEILWCEGEEDVENFDVTNLSQDVLRSIEADSFWCMSKLLDGIQNGLGWKGP</sequence>
<accession>A0A2I0T5M5</accession>
<reference evidence="2" key="1">
    <citation type="submission" date="2017-11" db="EMBL/GenBank/DDBJ databases">
        <authorList>
            <person name="Lima N.C."/>
            <person name="Parody-Merino A.M."/>
            <person name="Battley P.F."/>
            <person name="Fidler A.E."/>
            <person name="Prosdocimi F."/>
        </authorList>
    </citation>
    <scope>NUCLEOTIDE SEQUENCE [LARGE SCALE GENOMIC DNA]</scope>
</reference>
<reference evidence="2" key="2">
    <citation type="submission" date="2017-12" db="EMBL/GenBank/DDBJ databases">
        <title>Genome sequence of the Bar-tailed Godwit (Limosa lapponica baueri).</title>
        <authorList>
            <person name="Lima N.C.B."/>
            <person name="Parody-Merino A.M."/>
            <person name="Battley P.F."/>
            <person name="Fidler A.E."/>
            <person name="Prosdocimi F."/>
        </authorList>
    </citation>
    <scope>NUCLEOTIDE SEQUENCE [LARGE SCALE GENOMIC DNA]</scope>
</reference>
<proteinExistence type="predicted"/>
<dbReference type="Proteomes" id="UP000233556">
    <property type="component" value="Unassembled WGS sequence"/>
</dbReference>